<evidence type="ECO:0000313" key="2">
    <source>
        <dbReference type="EMBL" id="KAF1833650.1"/>
    </source>
</evidence>
<feature type="compositionally biased region" description="Low complexity" evidence="1">
    <location>
        <begin position="204"/>
        <end position="213"/>
    </location>
</feature>
<dbReference type="AlphaFoldDB" id="A0A6A5KBH7"/>
<evidence type="ECO:0000256" key="1">
    <source>
        <dbReference type="SAM" id="MobiDB-lite"/>
    </source>
</evidence>
<feature type="compositionally biased region" description="Basic residues" evidence="1">
    <location>
        <begin position="233"/>
        <end position="257"/>
    </location>
</feature>
<dbReference type="OrthoDB" id="3778648at2759"/>
<feature type="region of interest" description="Disordered" evidence="1">
    <location>
        <begin position="175"/>
        <end position="257"/>
    </location>
</feature>
<reference evidence="2" key="1">
    <citation type="submission" date="2020-01" db="EMBL/GenBank/DDBJ databases">
        <authorList>
            <consortium name="DOE Joint Genome Institute"/>
            <person name="Haridas S."/>
            <person name="Albert R."/>
            <person name="Binder M."/>
            <person name="Bloem J."/>
            <person name="Labutti K."/>
            <person name="Salamov A."/>
            <person name="Andreopoulos B."/>
            <person name="Baker S.E."/>
            <person name="Barry K."/>
            <person name="Bills G."/>
            <person name="Bluhm B.H."/>
            <person name="Cannon C."/>
            <person name="Castanera R."/>
            <person name="Culley D.E."/>
            <person name="Daum C."/>
            <person name="Ezra D."/>
            <person name="Gonzalez J.B."/>
            <person name="Henrissat B."/>
            <person name="Kuo A."/>
            <person name="Liang C."/>
            <person name="Lipzen A."/>
            <person name="Lutzoni F."/>
            <person name="Magnuson J."/>
            <person name="Mondo S."/>
            <person name="Nolan M."/>
            <person name="Ohm R."/>
            <person name="Pangilinan J."/>
            <person name="Park H.-J."/>
            <person name="Ramirez L."/>
            <person name="Alfaro M."/>
            <person name="Sun H."/>
            <person name="Tritt A."/>
            <person name="Yoshinaga Y."/>
            <person name="Zwiers L.-H."/>
            <person name="Turgeon B.G."/>
            <person name="Goodwin S.B."/>
            <person name="Spatafora J.W."/>
            <person name="Crous P.W."/>
            <person name="Grigoriev I.V."/>
        </authorList>
    </citation>
    <scope>NUCLEOTIDE SEQUENCE</scope>
    <source>
        <strain evidence="2">P77</strain>
    </source>
</reference>
<organism evidence="2 3">
    <name type="scientific">Decorospora gaudefroyi</name>
    <dbReference type="NCBI Taxonomy" id="184978"/>
    <lineage>
        <taxon>Eukaryota</taxon>
        <taxon>Fungi</taxon>
        <taxon>Dikarya</taxon>
        <taxon>Ascomycota</taxon>
        <taxon>Pezizomycotina</taxon>
        <taxon>Dothideomycetes</taxon>
        <taxon>Pleosporomycetidae</taxon>
        <taxon>Pleosporales</taxon>
        <taxon>Pleosporineae</taxon>
        <taxon>Pleosporaceae</taxon>
        <taxon>Decorospora</taxon>
    </lineage>
</organism>
<gene>
    <name evidence="2" type="ORF">BDW02DRAFT_623411</name>
</gene>
<keyword evidence="3" id="KW-1185">Reference proteome</keyword>
<feature type="compositionally biased region" description="Basic and acidic residues" evidence="1">
    <location>
        <begin position="193"/>
        <end position="203"/>
    </location>
</feature>
<accession>A0A6A5KBH7</accession>
<proteinExistence type="predicted"/>
<sequence>MHLVAIANLVLGHFGDYGAMASDLVMSFGSLTHSEIVEPILTVATNIVLGSLEESLPEVSRPTQERMYHNLGHTPNWDTCFAQARLTEENLRLHSCADKKSDSVCQIACQMDDQQSWASITDLYYRYDGEYEESDEGDANAQEETLALRRAASLEVLKAYGGCFASGFLALQEPIPTRPNPKPRSHENANGFETRRWASDTRSIKTSSSRSSSNLNDPRPDSATLSCTDAHGLSKRGKWRWKGMKRSRKQAPKKLDV</sequence>
<dbReference type="Proteomes" id="UP000800040">
    <property type="component" value="Unassembled WGS sequence"/>
</dbReference>
<name>A0A6A5KBH7_9PLEO</name>
<protein>
    <submittedName>
        <fullName evidence="2">Uncharacterized protein</fullName>
    </submittedName>
</protein>
<evidence type="ECO:0000313" key="3">
    <source>
        <dbReference type="Proteomes" id="UP000800040"/>
    </source>
</evidence>
<dbReference type="EMBL" id="ML975315">
    <property type="protein sequence ID" value="KAF1833650.1"/>
    <property type="molecule type" value="Genomic_DNA"/>
</dbReference>